<evidence type="ECO:0000313" key="4">
    <source>
        <dbReference type="EMBL" id="RWZ67800.1"/>
    </source>
</evidence>
<keyword evidence="5" id="KW-1185">Reference proteome</keyword>
<comment type="caution">
    <text evidence="4">The sequence shown here is derived from an EMBL/GenBank/DDBJ whole genome shotgun (WGS) entry which is preliminary data.</text>
</comment>
<evidence type="ECO:0000256" key="1">
    <source>
        <dbReference type="ARBA" id="ARBA00008520"/>
    </source>
</evidence>
<evidence type="ECO:0000256" key="3">
    <source>
        <dbReference type="ARBA" id="ARBA00022729"/>
    </source>
</evidence>
<organism evidence="4 5">
    <name type="scientific">Labedella populi</name>
    <dbReference type="NCBI Taxonomy" id="2498850"/>
    <lineage>
        <taxon>Bacteria</taxon>
        <taxon>Bacillati</taxon>
        <taxon>Actinomycetota</taxon>
        <taxon>Actinomycetes</taxon>
        <taxon>Micrococcales</taxon>
        <taxon>Microbacteriaceae</taxon>
        <taxon>Labedella</taxon>
    </lineage>
</organism>
<dbReference type="PANTHER" id="PTHR43649:SF34">
    <property type="entry name" value="ABC TRANSPORTER PERIPLASMIC-BINDING PROTEIN YCJN-RELATED"/>
    <property type="match status" value="1"/>
</dbReference>
<dbReference type="Pfam" id="PF01547">
    <property type="entry name" value="SBP_bac_1"/>
    <property type="match status" value="1"/>
</dbReference>
<reference evidence="4 5" key="1">
    <citation type="submission" date="2018-12" db="EMBL/GenBank/DDBJ databases">
        <authorList>
            <person name="Li F."/>
        </authorList>
    </citation>
    <scope>NUCLEOTIDE SEQUENCE [LARGE SCALE GENOMIC DNA]</scope>
    <source>
        <strain evidence="4 5">8H24J-4-2</strain>
    </source>
</reference>
<dbReference type="InterPro" id="IPR050490">
    <property type="entry name" value="Bact_solute-bd_prot1"/>
</dbReference>
<dbReference type="SUPFAM" id="SSF53850">
    <property type="entry name" value="Periplasmic binding protein-like II"/>
    <property type="match status" value="1"/>
</dbReference>
<keyword evidence="2" id="KW-0813">Transport</keyword>
<protein>
    <submittedName>
        <fullName evidence="4">Extracellular solute-binding protein</fullName>
    </submittedName>
</protein>
<evidence type="ECO:0000256" key="2">
    <source>
        <dbReference type="ARBA" id="ARBA00022448"/>
    </source>
</evidence>
<dbReference type="PANTHER" id="PTHR43649">
    <property type="entry name" value="ARABINOSE-BINDING PROTEIN-RELATED"/>
    <property type="match status" value="1"/>
</dbReference>
<dbReference type="OrthoDB" id="9770625at2"/>
<dbReference type="InterPro" id="IPR006059">
    <property type="entry name" value="SBP"/>
</dbReference>
<dbReference type="Proteomes" id="UP000288603">
    <property type="component" value="Unassembled WGS sequence"/>
</dbReference>
<accession>A0A3S4AUR0</accession>
<dbReference type="EMBL" id="RZNC01000001">
    <property type="protein sequence ID" value="RWZ67800.1"/>
    <property type="molecule type" value="Genomic_DNA"/>
</dbReference>
<dbReference type="AlphaFoldDB" id="A0A3S4AUR0"/>
<gene>
    <name evidence="4" type="ORF">ELQ92_00545</name>
</gene>
<dbReference type="PROSITE" id="PS51257">
    <property type="entry name" value="PROKAR_LIPOPROTEIN"/>
    <property type="match status" value="1"/>
</dbReference>
<proteinExistence type="inferred from homology"/>
<dbReference type="Gene3D" id="3.40.190.10">
    <property type="entry name" value="Periplasmic binding protein-like II"/>
    <property type="match status" value="2"/>
</dbReference>
<evidence type="ECO:0000313" key="5">
    <source>
        <dbReference type="Proteomes" id="UP000288603"/>
    </source>
</evidence>
<name>A0A3S4AUR0_9MICO</name>
<keyword evidence="3" id="KW-0732">Signal</keyword>
<sequence length="432" mass="46137">MNTVTTRSHRGTITGGIAVMAAIALTGCSVTGVSNAGGGTGDGTGTVNALFMKQAGYTEDDYAEIIAAFEEEHPDIDVEPTFVSYEALHDKIVTSAPSGSYDVFQIDVIWPAEFASKGIVADLTDRFPDSWNDEMLPGVLPTAEYQDKFYGVPNGPATKLFYFNWDMVAQVGATEEDLATWDGVLDVAKRIKDEGLSEYPIAWSWAQAEALICDYAQMLGAFGGEFTNDDGELIINNEQGVAALEWMKATIDDGLTNPASTTFLEDDVSKAMAQGDTAFGLNWDSTLRDLQDPSISSINAGVLPTPAGPSGDRPGVNGAMAYSIGANSTNQDAAWEFISYLTSQGVQDQYVDAGLPNWSSSYSDEALVETNPEIFEVAEAAYDDSILRPAVPNYSSVSQIIQVEVQKALLGDKTPQQALDDAVAAANDIQEG</sequence>
<comment type="similarity">
    <text evidence="1">Belongs to the bacterial solute-binding protein 1 family.</text>
</comment>